<reference evidence="2 3" key="1">
    <citation type="submission" date="2018-08" db="EMBL/GenBank/DDBJ databases">
        <title>Mucilaginibacter terrae sp. nov., isolated from manganese diggings.</title>
        <authorList>
            <person name="Huang Y."/>
            <person name="Zhou Z."/>
        </authorList>
    </citation>
    <scope>NUCLEOTIDE SEQUENCE [LARGE SCALE GENOMIC DNA]</scope>
    <source>
        <strain evidence="2 3">ZH6</strain>
    </source>
</reference>
<dbReference type="EMBL" id="QWDE01000001">
    <property type="protein sequence ID" value="RFZ84753.1"/>
    <property type="molecule type" value="Genomic_DNA"/>
</dbReference>
<keyword evidence="1" id="KW-1133">Transmembrane helix</keyword>
<dbReference type="Proteomes" id="UP000260823">
    <property type="component" value="Unassembled WGS sequence"/>
</dbReference>
<keyword evidence="1" id="KW-0812">Transmembrane</keyword>
<name>A0A3E2NUS0_9SPHI</name>
<evidence type="ECO:0000256" key="1">
    <source>
        <dbReference type="SAM" id="Phobius"/>
    </source>
</evidence>
<dbReference type="OrthoDB" id="2678466at2"/>
<feature type="transmembrane region" description="Helical" evidence="1">
    <location>
        <begin position="116"/>
        <end position="139"/>
    </location>
</feature>
<protein>
    <submittedName>
        <fullName evidence="2">Uncharacterized protein</fullName>
    </submittedName>
</protein>
<evidence type="ECO:0000313" key="2">
    <source>
        <dbReference type="EMBL" id="RFZ84753.1"/>
    </source>
</evidence>
<sequence>MFSTLITNNTLLQLAGLGQVSLALGSLFIPGVLKWRSELSKVNPLIKQMFWVYAAYIFVINLSFGLLSIFCSNDLLSHSRLATIVTGFIAVYWLSRVAIQFFYFDRSALPSGKWQRVAEVVLVLLFTWFSLFYSFLFYVNLKGL</sequence>
<accession>A0A3E2NUS0</accession>
<feature type="transmembrane region" description="Helical" evidence="1">
    <location>
        <begin position="82"/>
        <end position="104"/>
    </location>
</feature>
<keyword evidence="1" id="KW-0472">Membrane</keyword>
<proteinExistence type="predicted"/>
<gene>
    <name evidence="2" type="ORF">DYU05_03870</name>
</gene>
<organism evidence="2 3">
    <name type="scientific">Mucilaginibacter terrenus</name>
    <dbReference type="NCBI Taxonomy" id="2482727"/>
    <lineage>
        <taxon>Bacteria</taxon>
        <taxon>Pseudomonadati</taxon>
        <taxon>Bacteroidota</taxon>
        <taxon>Sphingobacteriia</taxon>
        <taxon>Sphingobacteriales</taxon>
        <taxon>Sphingobacteriaceae</taxon>
        <taxon>Mucilaginibacter</taxon>
    </lineage>
</organism>
<evidence type="ECO:0000313" key="3">
    <source>
        <dbReference type="Proteomes" id="UP000260823"/>
    </source>
</evidence>
<keyword evidence="3" id="KW-1185">Reference proteome</keyword>
<dbReference type="AlphaFoldDB" id="A0A3E2NUS0"/>
<dbReference type="RefSeq" id="WP_117381655.1">
    <property type="nucleotide sequence ID" value="NZ_QWDE01000001.1"/>
</dbReference>
<comment type="caution">
    <text evidence="2">The sequence shown here is derived from an EMBL/GenBank/DDBJ whole genome shotgun (WGS) entry which is preliminary data.</text>
</comment>
<feature type="transmembrane region" description="Helical" evidence="1">
    <location>
        <begin position="12"/>
        <end position="29"/>
    </location>
</feature>
<feature type="transmembrane region" description="Helical" evidence="1">
    <location>
        <begin position="50"/>
        <end position="70"/>
    </location>
</feature>